<accession>A0A432YTM1</accession>
<reference evidence="1 2" key="1">
    <citation type="journal article" date="2011" name="Front. Microbiol.">
        <title>Genomic signatures of strain selection and enhancement in Bacillus atrophaeus var. globigii, a historical biowarfare simulant.</title>
        <authorList>
            <person name="Gibbons H.S."/>
            <person name="Broomall S.M."/>
            <person name="McNew L.A."/>
            <person name="Daligault H."/>
            <person name="Chapman C."/>
            <person name="Bruce D."/>
            <person name="Karavis M."/>
            <person name="Krepps M."/>
            <person name="McGregor P.A."/>
            <person name="Hong C."/>
            <person name="Park K.H."/>
            <person name="Akmal A."/>
            <person name="Feldman A."/>
            <person name="Lin J.S."/>
            <person name="Chang W.E."/>
            <person name="Higgs B.W."/>
            <person name="Demirev P."/>
            <person name="Lindquist J."/>
            <person name="Liem A."/>
            <person name="Fochler E."/>
            <person name="Read T.D."/>
            <person name="Tapia R."/>
            <person name="Johnson S."/>
            <person name="Bishop-Lilly K.A."/>
            <person name="Detter C."/>
            <person name="Han C."/>
            <person name="Sozhamannan S."/>
            <person name="Rosenzweig C.N."/>
            <person name="Skowronski E.W."/>
        </authorList>
    </citation>
    <scope>NUCLEOTIDE SEQUENCE [LARGE SCALE GENOMIC DNA]</scope>
    <source>
        <strain evidence="1 2">TPS4-2</strain>
    </source>
</reference>
<dbReference type="EMBL" id="PIQA01000003">
    <property type="protein sequence ID" value="RUO66661.1"/>
    <property type="molecule type" value="Genomic_DNA"/>
</dbReference>
<comment type="caution">
    <text evidence="1">The sequence shown here is derived from an EMBL/GenBank/DDBJ whole genome shotgun (WGS) entry which is preliminary data.</text>
</comment>
<protein>
    <recommendedName>
        <fullName evidence="3">CBS domain-containing protein</fullName>
    </recommendedName>
</protein>
<name>A0A432YTM1_9GAMM</name>
<sequence length="195" mass="21845">MSNFKEIQWSSKEDSALIHHRFEDLKKLSWHDCALHVMDNFDMSVPVELSENTFISDAELALKQRSSRYACIQNNDKRMTGLLALRDLHGRKATQLVTSTQTHWGELTSKDLMTPLSSLPQVQLSDVQKSKIGDAAATLKSSGKDFLVVVNNNEVYGVISSLKIAELTGESINVFHLPSTFAEIISVVNHKEMID</sequence>
<proteinExistence type="predicted"/>
<dbReference type="Proteomes" id="UP000288361">
    <property type="component" value="Unassembled WGS sequence"/>
</dbReference>
<dbReference type="Gene3D" id="3.10.580.10">
    <property type="entry name" value="CBS-domain"/>
    <property type="match status" value="1"/>
</dbReference>
<dbReference type="RefSeq" id="WP_126751821.1">
    <property type="nucleotide sequence ID" value="NZ_JBHUMT010000013.1"/>
</dbReference>
<dbReference type="AlphaFoldDB" id="A0A432YTM1"/>
<organism evidence="1 2">
    <name type="scientific">Idiomarina piscisalsi</name>
    <dbReference type="NCBI Taxonomy" id="1096243"/>
    <lineage>
        <taxon>Bacteria</taxon>
        <taxon>Pseudomonadati</taxon>
        <taxon>Pseudomonadota</taxon>
        <taxon>Gammaproteobacteria</taxon>
        <taxon>Alteromonadales</taxon>
        <taxon>Idiomarinaceae</taxon>
        <taxon>Idiomarina</taxon>
    </lineage>
</organism>
<dbReference type="SUPFAM" id="SSF54631">
    <property type="entry name" value="CBS-domain pair"/>
    <property type="match status" value="1"/>
</dbReference>
<dbReference type="InterPro" id="IPR046342">
    <property type="entry name" value="CBS_dom_sf"/>
</dbReference>
<evidence type="ECO:0000313" key="1">
    <source>
        <dbReference type="EMBL" id="RUO66661.1"/>
    </source>
</evidence>
<evidence type="ECO:0008006" key="3">
    <source>
        <dbReference type="Google" id="ProtNLM"/>
    </source>
</evidence>
<gene>
    <name evidence="1" type="ORF">CWI73_05095</name>
</gene>
<evidence type="ECO:0000313" key="2">
    <source>
        <dbReference type="Proteomes" id="UP000288361"/>
    </source>
</evidence>